<dbReference type="InterPro" id="IPR028129">
    <property type="entry name" value="Consortin_C"/>
</dbReference>
<feature type="compositionally biased region" description="Polar residues" evidence="1">
    <location>
        <begin position="270"/>
        <end position="288"/>
    </location>
</feature>
<dbReference type="Pfam" id="PF15281">
    <property type="entry name" value="Consortin_C"/>
    <property type="match status" value="1"/>
</dbReference>
<dbReference type="GeneTree" id="ENSGT00390000005861"/>
<dbReference type="CTD" id="569425"/>
<feature type="compositionally biased region" description="Acidic residues" evidence="1">
    <location>
        <begin position="545"/>
        <end position="577"/>
    </location>
</feature>
<keyword evidence="2" id="KW-0812">Transmembrane</keyword>
<dbReference type="GO" id="GO:0005802">
    <property type="term" value="C:trans-Golgi network"/>
    <property type="evidence" value="ECO:0007669"/>
    <property type="project" value="InterPro"/>
</dbReference>
<reference evidence="5" key="1">
    <citation type="submission" date="2025-08" db="UniProtKB">
        <authorList>
            <consortium name="Ensembl"/>
        </authorList>
    </citation>
    <scope>IDENTIFICATION</scope>
</reference>
<feature type="compositionally biased region" description="Low complexity" evidence="1">
    <location>
        <begin position="289"/>
        <end position="302"/>
    </location>
</feature>
<feature type="compositionally biased region" description="Basic and acidic residues" evidence="1">
    <location>
        <begin position="78"/>
        <end position="89"/>
    </location>
</feature>
<dbReference type="OrthoDB" id="9894200at2759"/>
<evidence type="ECO:0000256" key="2">
    <source>
        <dbReference type="SAM" id="Phobius"/>
    </source>
</evidence>
<dbReference type="PANTHER" id="PTHR28581">
    <property type="entry name" value="CONSORTIN"/>
    <property type="match status" value="1"/>
</dbReference>
<proteinExistence type="predicted"/>
<dbReference type="InterPro" id="IPR042318">
    <property type="entry name" value="Consortin"/>
</dbReference>
<evidence type="ECO:0000313" key="5">
    <source>
        <dbReference type="Ensembl" id="ENSFHEP00000017470.1"/>
    </source>
</evidence>
<sequence length="799" mass="86106">MDHGLFEMEGSAMSPVRVDGFELCDNISNSEALAAQSRNLNETLAQTLPLSPNDEGGTRGAVHKPPLDNGGTEGEEVATAKEERSGGTRDEEEDDDEVMKEEEEEEEEESEASSSLICCQSPDTPMTDSSYSETGSLLETPYPFSPGTSPEPTSPVTPVVSPETLHPVQSAELNRSVVGALSGTADSGSYSTFTAESADLTSHVTTAATRPDGSSGSRCSTAASEAILKDSCAEQLTSSKEPVTGCRPASTHGTSSSSTGPVISAGLNGSPESSPFSVTAEPSTFNTGSKTTSTSCSLPTSSNREQVTSPPVAEDSLSPTFLASLEELAGRDDDTHLPRYLHQIAETFVLQKDYRQALLFIQLEQLYHRRVLENLNALQEQWASLSGGATPELTATHLDSLQHICQTHSRPRTRDAEVALLDNLRRSFDGGVSRPSCISIPRRVKGVMEQGAEDSFCLSANVLERLSLPDTDREHPDGKSEGRDIFYGSELTGKQAHSAEVEGGEQRGAPAPANGLHPSTAGGMDRSEPSEQQEEDLGPAGEAEAKEEEEEEDTSEVEEAGEAKEMEDEGTEDDGEDEQSKGDSLLCQGAPSEETLVSGEEVQLHWDASAQEKLHAYQETQEGSETCPNEEALPSQEAEPEQQEQYAGGREEEEDCEAEFSRRDPSLDDMAKLITVEEISPAAGLVSILKKRSVRVDRLTEPADPEPREPERPTAKRRVRFKVPDDSYDHDVGGVDSCLLLFLLCLVTVVISIGGTTLYCALGDAQSSVCQDFSRNAEFYIDQIRRGIAQLQHWYTSGL</sequence>
<feature type="compositionally biased region" description="Acidic residues" evidence="1">
    <location>
        <begin position="90"/>
        <end position="111"/>
    </location>
</feature>
<reference evidence="5" key="2">
    <citation type="submission" date="2025-09" db="UniProtKB">
        <authorList>
            <consortium name="Ensembl"/>
        </authorList>
    </citation>
    <scope>IDENTIFICATION</scope>
</reference>
<name>A0A3Q2TM07_FUNHE</name>
<keyword evidence="2" id="KW-0472">Membrane</keyword>
<dbReference type="GO" id="GO:0030133">
    <property type="term" value="C:transport vesicle"/>
    <property type="evidence" value="ECO:0007669"/>
    <property type="project" value="TreeGrafter"/>
</dbReference>
<dbReference type="GO" id="GO:0071253">
    <property type="term" value="F:connexin binding"/>
    <property type="evidence" value="ECO:0007669"/>
    <property type="project" value="InterPro"/>
</dbReference>
<dbReference type="Pfam" id="PF22883">
    <property type="entry name" value="Consortin_N"/>
    <property type="match status" value="1"/>
</dbReference>
<accession>A0A3Q2TM07</accession>
<dbReference type="AlphaFoldDB" id="A0A3Q2TM07"/>
<dbReference type="Ensembl" id="ENSFHET00000033992.1">
    <property type="protein sequence ID" value="ENSFHEP00000017470.1"/>
    <property type="gene ID" value="ENSFHEG00000019191.1"/>
</dbReference>
<evidence type="ECO:0000259" key="4">
    <source>
        <dbReference type="Pfam" id="PF22883"/>
    </source>
</evidence>
<dbReference type="InterPro" id="IPR054132">
    <property type="entry name" value="Consortin_N"/>
</dbReference>
<organism evidence="5 6">
    <name type="scientific">Fundulus heteroclitus</name>
    <name type="common">Killifish</name>
    <name type="synonym">Mummichog</name>
    <dbReference type="NCBI Taxonomy" id="8078"/>
    <lineage>
        <taxon>Eukaryota</taxon>
        <taxon>Metazoa</taxon>
        <taxon>Chordata</taxon>
        <taxon>Craniata</taxon>
        <taxon>Vertebrata</taxon>
        <taxon>Euteleostomi</taxon>
        <taxon>Actinopterygii</taxon>
        <taxon>Neopterygii</taxon>
        <taxon>Teleostei</taxon>
        <taxon>Neoteleostei</taxon>
        <taxon>Acanthomorphata</taxon>
        <taxon>Ovalentaria</taxon>
        <taxon>Atherinomorphae</taxon>
        <taxon>Cyprinodontiformes</taxon>
        <taxon>Fundulidae</taxon>
        <taxon>Fundulus</taxon>
    </lineage>
</organism>
<evidence type="ECO:0000259" key="3">
    <source>
        <dbReference type="Pfam" id="PF15281"/>
    </source>
</evidence>
<evidence type="ECO:0000313" key="6">
    <source>
        <dbReference type="Proteomes" id="UP000265000"/>
    </source>
</evidence>
<feature type="compositionally biased region" description="Low complexity" evidence="1">
    <location>
        <begin position="145"/>
        <end position="164"/>
    </location>
</feature>
<feature type="region of interest" description="Disordered" evidence="1">
    <location>
        <begin position="238"/>
        <end position="315"/>
    </location>
</feature>
<protein>
    <submittedName>
        <fullName evidence="5">Consortin, connexin sorting protein</fullName>
    </submittedName>
</protein>
<dbReference type="Proteomes" id="UP000265000">
    <property type="component" value="Unplaced"/>
</dbReference>
<dbReference type="GO" id="GO:0042998">
    <property type="term" value="P:positive regulation of Golgi to plasma membrane protein transport"/>
    <property type="evidence" value="ECO:0007669"/>
    <property type="project" value="InterPro"/>
</dbReference>
<dbReference type="GeneID" id="105939397"/>
<feature type="region of interest" description="Disordered" evidence="1">
    <location>
        <begin position="47"/>
        <end position="170"/>
    </location>
</feature>
<feature type="region of interest" description="Disordered" evidence="1">
    <location>
        <begin position="493"/>
        <end position="664"/>
    </location>
</feature>
<feature type="compositionally biased region" description="Polar residues" evidence="1">
    <location>
        <begin position="116"/>
        <end position="137"/>
    </location>
</feature>
<feature type="compositionally biased region" description="Low complexity" evidence="1">
    <location>
        <begin position="250"/>
        <end position="260"/>
    </location>
</feature>
<dbReference type="GO" id="GO:0005886">
    <property type="term" value="C:plasma membrane"/>
    <property type="evidence" value="ECO:0007669"/>
    <property type="project" value="TreeGrafter"/>
</dbReference>
<feature type="region of interest" description="Disordered" evidence="1">
    <location>
        <begin position="197"/>
        <end position="223"/>
    </location>
</feature>
<feature type="domain" description="Consortin N-terminal" evidence="4">
    <location>
        <begin position="333"/>
        <end position="383"/>
    </location>
</feature>
<keyword evidence="2" id="KW-1133">Transmembrane helix</keyword>
<feature type="transmembrane region" description="Helical" evidence="2">
    <location>
        <begin position="739"/>
        <end position="762"/>
    </location>
</feature>
<keyword evidence="6" id="KW-1185">Reference proteome</keyword>
<dbReference type="STRING" id="8078.ENSFHEP00000017470"/>
<dbReference type="PANTHER" id="PTHR28581:SF1">
    <property type="entry name" value="CONSORTIN"/>
    <property type="match status" value="1"/>
</dbReference>
<evidence type="ECO:0000256" key="1">
    <source>
        <dbReference type="SAM" id="MobiDB-lite"/>
    </source>
</evidence>
<feature type="domain" description="Consortin C-terminal" evidence="3">
    <location>
        <begin position="678"/>
        <end position="795"/>
    </location>
</feature>
<feature type="compositionally biased region" description="Polar residues" evidence="1">
    <location>
        <begin position="618"/>
        <end position="627"/>
    </location>
</feature>